<proteinExistence type="predicted"/>
<dbReference type="Proteomes" id="UP001430953">
    <property type="component" value="Unassembled WGS sequence"/>
</dbReference>
<protein>
    <submittedName>
        <fullName evidence="1">Uncharacterized protein</fullName>
    </submittedName>
</protein>
<gene>
    <name evidence="1" type="ORF">PUN28_017492</name>
</gene>
<accession>A0AAW2EJ13</accession>
<organism evidence="1 2">
    <name type="scientific">Cardiocondyla obscurior</name>
    <dbReference type="NCBI Taxonomy" id="286306"/>
    <lineage>
        <taxon>Eukaryota</taxon>
        <taxon>Metazoa</taxon>
        <taxon>Ecdysozoa</taxon>
        <taxon>Arthropoda</taxon>
        <taxon>Hexapoda</taxon>
        <taxon>Insecta</taxon>
        <taxon>Pterygota</taxon>
        <taxon>Neoptera</taxon>
        <taxon>Endopterygota</taxon>
        <taxon>Hymenoptera</taxon>
        <taxon>Apocrita</taxon>
        <taxon>Aculeata</taxon>
        <taxon>Formicoidea</taxon>
        <taxon>Formicidae</taxon>
        <taxon>Myrmicinae</taxon>
        <taxon>Cardiocondyla</taxon>
    </lineage>
</organism>
<comment type="caution">
    <text evidence="1">The sequence shown here is derived from an EMBL/GenBank/DDBJ whole genome shotgun (WGS) entry which is preliminary data.</text>
</comment>
<evidence type="ECO:0000313" key="2">
    <source>
        <dbReference type="Proteomes" id="UP001430953"/>
    </source>
</evidence>
<sequence length="150" mass="17823">MKTFYKYFLTFIWVGIPSKNSERKNANSYPATTMKTELNFKLIFENERYIFDVLRRTFVARCIRIKGALCRGDNCEVPRKDALLERKRKKKDSKLLKNLKLKLGRNCIKIFKVSEIFKSTLNYFLSFIRNYRDAVLKRESFALENSTAHT</sequence>
<name>A0AAW2EJ13_9HYME</name>
<dbReference type="AlphaFoldDB" id="A0AAW2EJ13"/>
<keyword evidence="2" id="KW-1185">Reference proteome</keyword>
<evidence type="ECO:0000313" key="1">
    <source>
        <dbReference type="EMBL" id="KAL0103187.1"/>
    </source>
</evidence>
<dbReference type="EMBL" id="JADYXP020000021">
    <property type="protein sequence ID" value="KAL0103187.1"/>
    <property type="molecule type" value="Genomic_DNA"/>
</dbReference>
<reference evidence="1 2" key="1">
    <citation type="submission" date="2023-03" db="EMBL/GenBank/DDBJ databases">
        <title>High recombination rates correlate with genetic variation in Cardiocondyla obscurior ants.</title>
        <authorList>
            <person name="Errbii M."/>
        </authorList>
    </citation>
    <scope>NUCLEOTIDE SEQUENCE [LARGE SCALE GENOMIC DNA]</scope>
    <source>
        <strain evidence="1">Alpha-2009</strain>
        <tissue evidence="1">Whole body</tissue>
    </source>
</reference>